<accession>A0ABS6U0Y8</accession>
<dbReference type="Proteomes" id="UP000735541">
    <property type="component" value="Unassembled WGS sequence"/>
</dbReference>
<gene>
    <name evidence="1" type="primary">fxsA</name>
    <name evidence="1" type="ORF">STHAL_31755</name>
</gene>
<dbReference type="NCBIfam" id="TIGR04268">
    <property type="entry name" value="FxSxx-COOH"/>
    <property type="match status" value="1"/>
</dbReference>
<sequence length="55" mass="5931">MKTYETSPSFAVAKKSRVPLAKIDTHGADTTRKTGRVIGTSTRRTVQSSTFSSAL</sequence>
<dbReference type="RefSeq" id="WP_103490840.1">
    <property type="nucleotide sequence ID" value="NZ_JAHUVW010000003.1"/>
</dbReference>
<keyword evidence="2" id="KW-1185">Reference proteome</keyword>
<dbReference type="InterPro" id="IPR026334">
    <property type="entry name" value="FxSxx-COOH"/>
</dbReference>
<reference evidence="1 2" key="1">
    <citation type="submission" date="2021-07" db="EMBL/GenBank/DDBJ databases">
        <title>Sequencing Streptomyces halstedii LGO-A4 genome an citrus endophytic actinomycete.</title>
        <authorList>
            <person name="Samborskyy M."/>
            <person name="Scott N."/>
            <person name="Deglau R."/>
            <person name="Dickens S."/>
            <person name="Oliveira L.G."/>
        </authorList>
    </citation>
    <scope>NUCLEOTIDE SEQUENCE [LARGE SCALE GENOMIC DNA]</scope>
    <source>
        <strain evidence="1 2">LGO-A4</strain>
    </source>
</reference>
<protein>
    <submittedName>
        <fullName evidence="1">FXSXX-COOH protein</fullName>
    </submittedName>
</protein>
<evidence type="ECO:0000313" key="2">
    <source>
        <dbReference type="Proteomes" id="UP000735541"/>
    </source>
</evidence>
<evidence type="ECO:0000313" key="1">
    <source>
        <dbReference type="EMBL" id="MBV7674024.1"/>
    </source>
</evidence>
<organism evidence="1 2">
    <name type="scientific">Streptomyces halstedii</name>
    <dbReference type="NCBI Taxonomy" id="1944"/>
    <lineage>
        <taxon>Bacteria</taxon>
        <taxon>Bacillati</taxon>
        <taxon>Actinomycetota</taxon>
        <taxon>Actinomycetes</taxon>
        <taxon>Kitasatosporales</taxon>
        <taxon>Streptomycetaceae</taxon>
        <taxon>Streptomyces</taxon>
    </lineage>
</organism>
<comment type="caution">
    <text evidence="1">The sequence shown here is derived from an EMBL/GenBank/DDBJ whole genome shotgun (WGS) entry which is preliminary data.</text>
</comment>
<name>A0ABS6U0Y8_STRHA</name>
<dbReference type="EMBL" id="JAHUVW010000003">
    <property type="protein sequence ID" value="MBV7674024.1"/>
    <property type="molecule type" value="Genomic_DNA"/>
</dbReference>
<proteinExistence type="predicted"/>